<name>A0ACC1PFW7_9PEZI</name>
<reference evidence="1" key="1">
    <citation type="submission" date="2022-10" db="EMBL/GenBank/DDBJ databases">
        <title>Genome Sequence of Xylaria curta.</title>
        <authorList>
            <person name="Buettner E."/>
        </authorList>
    </citation>
    <scope>NUCLEOTIDE SEQUENCE</scope>
    <source>
        <strain evidence="1">Babe10</strain>
    </source>
</reference>
<dbReference type="EMBL" id="JAPDGR010000356">
    <property type="protein sequence ID" value="KAJ2991089.1"/>
    <property type="molecule type" value="Genomic_DNA"/>
</dbReference>
<proteinExistence type="predicted"/>
<sequence length="355" mass="39595">MSAAENWAIPKGSIILVTGVNGFIGSHIADQFLHHGFKVRGTVRNVDKNAWLADTFREKYGYERFELWRIPDMAVSGAFDAAVEGVSAVVHSASIMTLDHDPTKVIPGAIEFALNALKATYAEPSAKRFVFCSSSTAAVLATLEKPGIVVTEETWNEDAVKKAWADPPYTSERGHAVYSASKVLAEQAIWKYYDEHLNERPDIVVNTVLPNMTLGPSLDPVNQGYPSTASMVAFLYQGKVVEYHRMVPRQYFVDVQDIGRLHVAGAVLTKVRGQRIFGFAQRYSWDCILEILRNLEPDMVFPENFSGGEDPNEIEPRHKAEQLLRDLGQPGWTSLEESVRNLIQGLREVESRQTA</sequence>
<evidence type="ECO:0000313" key="2">
    <source>
        <dbReference type="Proteomes" id="UP001143856"/>
    </source>
</evidence>
<protein>
    <submittedName>
        <fullName evidence="1">Uncharacterized protein</fullName>
    </submittedName>
</protein>
<organism evidence="1 2">
    <name type="scientific">Xylaria curta</name>
    <dbReference type="NCBI Taxonomy" id="42375"/>
    <lineage>
        <taxon>Eukaryota</taxon>
        <taxon>Fungi</taxon>
        <taxon>Dikarya</taxon>
        <taxon>Ascomycota</taxon>
        <taxon>Pezizomycotina</taxon>
        <taxon>Sordariomycetes</taxon>
        <taxon>Xylariomycetidae</taxon>
        <taxon>Xylariales</taxon>
        <taxon>Xylariaceae</taxon>
        <taxon>Xylaria</taxon>
    </lineage>
</organism>
<evidence type="ECO:0000313" key="1">
    <source>
        <dbReference type="EMBL" id="KAJ2991089.1"/>
    </source>
</evidence>
<accession>A0ACC1PFW7</accession>
<comment type="caution">
    <text evidence="1">The sequence shown here is derived from an EMBL/GenBank/DDBJ whole genome shotgun (WGS) entry which is preliminary data.</text>
</comment>
<gene>
    <name evidence="1" type="ORF">NUW58_g2649</name>
</gene>
<keyword evidence="2" id="KW-1185">Reference proteome</keyword>
<dbReference type="Proteomes" id="UP001143856">
    <property type="component" value="Unassembled WGS sequence"/>
</dbReference>